<accession>A0ABQ8T7I5</accession>
<dbReference type="EMBL" id="JAJSOF020000015">
    <property type="protein sequence ID" value="KAJ4441812.1"/>
    <property type="molecule type" value="Genomic_DNA"/>
</dbReference>
<organism evidence="1 2">
    <name type="scientific">Periplaneta americana</name>
    <name type="common">American cockroach</name>
    <name type="synonym">Blatta americana</name>
    <dbReference type="NCBI Taxonomy" id="6978"/>
    <lineage>
        <taxon>Eukaryota</taxon>
        <taxon>Metazoa</taxon>
        <taxon>Ecdysozoa</taxon>
        <taxon>Arthropoda</taxon>
        <taxon>Hexapoda</taxon>
        <taxon>Insecta</taxon>
        <taxon>Pterygota</taxon>
        <taxon>Neoptera</taxon>
        <taxon>Polyneoptera</taxon>
        <taxon>Dictyoptera</taxon>
        <taxon>Blattodea</taxon>
        <taxon>Blattoidea</taxon>
        <taxon>Blattidae</taxon>
        <taxon>Blattinae</taxon>
        <taxon>Periplaneta</taxon>
    </lineage>
</organism>
<sequence>MEDSGIQRDLAFLKSHFTFLVHVIASLEAAGKPLCEQMEIFHDMQERIKSVPGSVGNKLRDKLEKVLQRNGGLKDLHTASDILTGKKTDLQCNIPVHLVSKLKYAPITSVDVEHTNLC</sequence>
<comment type="caution">
    <text evidence="1">The sequence shown here is derived from an EMBL/GenBank/DDBJ whole genome shotgun (WGS) entry which is preliminary data.</text>
</comment>
<evidence type="ECO:0000313" key="1">
    <source>
        <dbReference type="EMBL" id="KAJ4441812.1"/>
    </source>
</evidence>
<name>A0ABQ8T7I5_PERAM</name>
<evidence type="ECO:0000313" key="2">
    <source>
        <dbReference type="Proteomes" id="UP001148838"/>
    </source>
</evidence>
<dbReference type="Proteomes" id="UP001148838">
    <property type="component" value="Unassembled WGS sequence"/>
</dbReference>
<proteinExistence type="predicted"/>
<gene>
    <name evidence="1" type="ORF">ANN_11671</name>
</gene>
<protein>
    <submittedName>
        <fullName evidence="1">Uncharacterized protein</fullName>
    </submittedName>
</protein>
<reference evidence="1 2" key="1">
    <citation type="journal article" date="2022" name="Allergy">
        <title>Genome assembly and annotation of Periplaneta americana reveal a comprehensive cockroach allergen profile.</title>
        <authorList>
            <person name="Wang L."/>
            <person name="Xiong Q."/>
            <person name="Saelim N."/>
            <person name="Wang L."/>
            <person name="Nong W."/>
            <person name="Wan A.T."/>
            <person name="Shi M."/>
            <person name="Liu X."/>
            <person name="Cao Q."/>
            <person name="Hui J.H.L."/>
            <person name="Sookrung N."/>
            <person name="Leung T.F."/>
            <person name="Tungtrongchitr A."/>
            <person name="Tsui S.K.W."/>
        </authorList>
    </citation>
    <scope>NUCLEOTIDE SEQUENCE [LARGE SCALE GENOMIC DNA]</scope>
    <source>
        <strain evidence="1">PWHHKU_190912</strain>
    </source>
</reference>
<keyword evidence="2" id="KW-1185">Reference proteome</keyword>